<protein>
    <submittedName>
        <fullName evidence="1">Alternative protein ZFP106</fullName>
    </submittedName>
</protein>
<accession>L8EB46</accession>
<proteinExistence type="predicted"/>
<dbReference type="EMBL" id="HF584191">
    <property type="protein sequence ID" value="CCQ43688.1"/>
    <property type="molecule type" value="Genomic_DNA"/>
</dbReference>
<gene>
    <name evidence="1" type="primary">ZFP106</name>
</gene>
<dbReference type="ChiTaRS" id="ZNF106">
    <property type="organism name" value="human"/>
</dbReference>
<name>L8EB46_HUMAN</name>
<organism evidence="1">
    <name type="scientific">Homo sapiens</name>
    <name type="common">Human</name>
    <dbReference type="NCBI Taxonomy" id="9606"/>
    <lineage>
        <taxon>Eukaryota</taxon>
        <taxon>Metazoa</taxon>
        <taxon>Chordata</taxon>
        <taxon>Craniata</taxon>
        <taxon>Vertebrata</taxon>
        <taxon>Euteleostomi</taxon>
        <taxon>Mammalia</taxon>
        <taxon>Eutheria</taxon>
        <taxon>Euarchontoglires</taxon>
        <taxon>Primates</taxon>
        <taxon>Haplorrhini</taxon>
        <taxon>Catarrhini</taxon>
        <taxon>Hominidae</taxon>
        <taxon>Homo</taxon>
    </lineage>
</organism>
<reference evidence="1" key="1">
    <citation type="journal article" date="2013" name="PLoS ONE">
        <title>Direct detection of alternative open reading frames translation products in human significantly expands the proteome.</title>
        <authorList>
            <person name="Vanderperre B."/>
            <person name="Lucier J.-F."/>
            <person name="Motard J."/>
            <person name="Tremblay G."/>
            <person name="Vanderperre S."/>
            <person name="Wisztorski M."/>
            <person name="Salzet M."/>
            <person name="Boisvert F.-M."/>
            <person name="Roucou X."/>
        </authorList>
    </citation>
    <scope>NUCLEOTIDE SEQUENCE</scope>
</reference>
<evidence type="ECO:0000313" key="1">
    <source>
        <dbReference type="EMBL" id="CCQ43688.1"/>
    </source>
</evidence>
<dbReference type="AlphaFoldDB" id="L8EB46"/>
<sequence length="42" mass="4961">MLFSLLGKDPNRMLQDILNDMLKMTAKLIHEVFCLPRWEVIS</sequence>